<organism evidence="1 2">
    <name type="scientific">Halobacillus locisalis</name>
    <dbReference type="NCBI Taxonomy" id="220753"/>
    <lineage>
        <taxon>Bacteria</taxon>
        <taxon>Bacillati</taxon>
        <taxon>Bacillota</taxon>
        <taxon>Bacilli</taxon>
        <taxon>Bacillales</taxon>
        <taxon>Bacillaceae</taxon>
        <taxon>Halobacillus</taxon>
    </lineage>
</organism>
<keyword evidence="2" id="KW-1185">Reference proteome</keyword>
<protein>
    <submittedName>
        <fullName evidence="1">Uncharacterized protein</fullName>
    </submittedName>
</protein>
<dbReference type="AlphaFoldDB" id="A0A838CWU1"/>
<dbReference type="EMBL" id="JACEFG010000003">
    <property type="protein sequence ID" value="MBA2176086.1"/>
    <property type="molecule type" value="Genomic_DNA"/>
</dbReference>
<dbReference type="RefSeq" id="WP_181473127.1">
    <property type="nucleotide sequence ID" value="NZ_JACEFG010000003.1"/>
</dbReference>
<gene>
    <name evidence="1" type="ORF">H0266_14410</name>
</gene>
<dbReference type="Proteomes" id="UP000571017">
    <property type="component" value="Unassembled WGS sequence"/>
</dbReference>
<proteinExistence type="predicted"/>
<evidence type="ECO:0000313" key="1">
    <source>
        <dbReference type="EMBL" id="MBA2176086.1"/>
    </source>
</evidence>
<name>A0A838CWU1_9BACI</name>
<accession>A0A838CWU1</accession>
<comment type="caution">
    <text evidence="1">The sequence shown here is derived from an EMBL/GenBank/DDBJ whole genome shotgun (WGS) entry which is preliminary data.</text>
</comment>
<reference evidence="1 2" key="1">
    <citation type="journal article" date="2004" name="Extremophiles">
        <title>Halobacillus locisalis sp. nov., a halophilic bacterium isolated from a marine solar saltern of the Yellow Sea in Korea.</title>
        <authorList>
            <person name="Yoon J.H."/>
            <person name="Kang K.H."/>
            <person name="Oh T.K."/>
            <person name="Park Y.H."/>
        </authorList>
    </citation>
    <scope>NUCLEOTIDE SEQUENCE [LARGE SCALE GENOMIC DNA]</scope>
    <source>
        <strain evidence="1 2">KCTC 3788</strain>
    </source>
</reference>
<evidence type="ECO:0000313" key="2">
    <source>
        <dbReference type="Proteomes" id="UP000571017"/>
    </source>
</evidence>
<sequence length="49" mass="5051">MTVITMIATSIITVPASAEITTPSVTATTTIRNAAVIIPAFVPMIFVCA</sequence>